<keyword evidence="5" id="KW-1185">Reference proteome</keyword>
<dbReference type="PROSITE" id="PS50853">
    <property type="entry name" value="FN3"/>
    <property type="match status" value="1"/>
</dbReference>
<keyword evidence="2" id="KW-0732">Signal</keyword>
<dbReference type="InterPro" id="IPR003961">
    <property type="entry name" value="FN3_dom"/>
</dbReference>
<keyword evidence="1" id="KW-0677">Repeat</keyword>
<gene>
    <name evidence="4" type="ORF">KK083_04550</name>
</gene>
<protein>
    <recommendedName>
        <fullName evidence="3">Fibronectin type-III domain-containing protein</fullName>
    </recommendedName>
</protein>
<dbReference type="PANTHER" id="PTHR13817:SF166">
    <property type="entry name" value="NEURONAL IGCAM-RELATED"/>
    <property type="match status" value="1"/>
</dbReference>
<dbReference type="InterPro" id="IPR050964">
    <property type="entry name" value="Striated_Muscle_Regulatory"/>
</dbReference>
<dbReference type="InterPro" id="IPR013783">
    <property type="entry name" value="Ig-like_fold"/>
</dbReference>
<comment type="caution">
    <text evidence="4">The sequence shown here is derived from an EMBL/GenBank/DDBJ whole genome shotgun (WGS) entry which is preliminary data.</text>
</comment>
<evidence type="ECO:0000256" key="2">
    <source>
        <dbReference type="SAM" id="SignalP"/>
    </source>
</evidence>
<name>A0AAP2DH44_9BACT</name>
<evidence type="ECO:0000259" key="3">
    <source>
        <dbReference type="PROSITE" id="PS50853"/>
    </source>
</evidence>
<organism evidence="4 5">
    <name type="scientific">Chryseosolibacter histidini</name>
    <dbReference type="NCBI Taxonomy" id="2782349"/>
    <lineage>
        <taxon>Bacteria</taxon>
        <taxon>Pseudomonadati</taxon>
        <taxon>Bacteroidota</taxon>
        <taxon>Cytophagia</taxon>
        <taxon>Cytophagales</taxon>
        <taxon>Chryseotaleaceae</taxon>
        <taxon>Chryseosolibacter</taxon>
    </lineage>
</organism>
<evidence type="ECO:0000256" key="1">
    <source>
        <dbReference type="ARBA" id="ARBA00022737"/>
    </source>
</evidence>
<accession>A0AAP2DH44</accession>
<dbReference type="AlphaFoldDB" id="A0AAP2DH44"/>
<dbReference type="EMBL" id="JAHESF010000003">
    <property type="protein sequence ID" value="MBT1696131.1"/>
    <property type="molecule type" value="Genomic_DNA"/>
</dbReference>
<evidence type="ECO:0000313" key="5">
    <source>
        <dbReference type="Proteomes" id="UP001319200"/>
    </source>
</evidence>
<reference evidence="4 5" key="1">
    <citation type="submission" date="2021-05" db="EMBL/GenBank/DDBJ databases">
        <title>A Polyphasic approach of four new species of the genus Ohtaekwangia: Ohtaekwangia histidinii sp. nov., Ohtaekwangia cretensis sp. nov., Ohtaekwangia indiensis sp. nov., Ohtaekwangia reichenbachii sp. nov. from diverse environment.</title>
        <authorList>
            <person name="Octaviana S."/>
        </authorList>
    </citation>
    <scope>NUCLEOTIDE SEQUENCE [LARGE SCALE GENOMIC DNA]</scope>
    <source>
        <strain evidence="4 5">PWU4</strain>
    </source>
</reference>
<dbReference type="SUPFAM" id="SSF49265">
    <property type="entry name" value="Fibronectin type III"/>
    <property type="match status" value="3"/>
</dbReference>
<feature type="chain" id="PRO_5042863618" description="Fibronectin type-III domain-containing protein" evidence="2">
    <location>
        <begin position="22"/>
        <end position="664"/>
    </location>
</feature>
<dbReference type="CDD" id="cd00063">
    <property type="entry name" value="FN3"/>
    <property type="match status" value="1"/>
</dbReference>
<feature type="signal peptide" evidence="2">
    <location>
        <begin position="1"/>
        <end position="21"/>
    </location>
</feature>
<proteinExistence type="predicted"/>
<dbReference type="Proteomes" id="UP001319200">
    <property type="component" value="Unassembled WGS sequence"/>
</dbReference>
<sequence length="664" mass="74447">MSSVRLCVQIVILLISGLAFAQSPTAKVLVHNARGNSAARAIVEVKWYSQRFVYPKGVNLYRRESGESTWTKLNKTPILPQRTVPAPLLQRDGDLDTFLDMARNINSMENNGFMLLNLFAKSFQSGDFSKLAGIQFDDVTAQWSKTYEYRVTLVNNNGESELALSNPVTVGNYRPVAAVADFTVKLEKATAKMTWREEQERFYGINVYRSALPDSGTWKKINKTPVVLTETEGAPDSDVMYQDADLQQGMTYYYRIAGLDFFGGETQLSQKVEITIGDITPPPPPLNLEKKVNVQEATISWDTQPVEDLAGFHLYRSAKSDGPFEKITTQLVAKSDTSYTDLVPQPGFYYYEVAAADEAGNERHSNPIMVEVQDVIPPQAPAQLTIEADTGRFVLRWAKNKEADIKGYYVYRTIAENKNNSFLLVNAEPLTDTMYVQVLAKNASNKFMFRVAALDTSYNKSEPSEIVSARLPDVTPPIKPLIKNIVLRNDTIVVMWLDNPEPDLRGFNVYRSREGSDARMRVNGDSLVRASASQYGDTVKAAGVYAYQIEAVDESGNASELSDPFPFTKKETFNFAFGEIEAKYHKRKKAVMLEWSQPRKPSGYMVLRRSQDEPAWKPVTGMIADAGFEDKTVSEKTEYYYQVRAYSNSGEVVASTPVMVRTGK</sequence>
<dbReference type="InterPro" id="IPR036116">
    <property type="entry name" value="FN3_sf"/>
</dbReference>
<dbReference type="SMART" id="SM00060">
    <property type="entry name" value="FN3"/>
    <property type="match status" value="4"/>
</dbReference>
<dbReference type="RefSeq" id="WP_254161139.1">
    <property type="nucleotide sequence ID" value="NZ_JAHESF010000003.1"/>
</dbReference>
<dbReference type="PANTHER" id="PTHR13817">
    <property type="entry name" value="TITIN"/>
    <property type="match status" value="1"/>
</dbReference>
<feature type="domain" description="Fibronectin type-III" evidence="3">
    <location>
        <begin position="576"/>
        <end position="664"/>
    </location>
</feature>
<dbReference type="Gene3D" id="2.60.40.10">
    <property type="entry name" value="Immunoglobulins"/>
    <property type="match status" value="5"/>
</dbReference>
<evidence type="ECO:0000313" key="4">
    <source>
        <dbReference type="EMBL" id="MBT1696131.1"/>
    </source>
</evidence>